<sequence length="177" mass="19677">MQKPPEPHISREVDVCEENREIMEDQSLDDQMNDTPDEATHSSDGADLLKMQKPPEPHTSREVDVCEENREIMEDQSLDDQMNDTPDEPLSISSSTLDAHQPAGQGMGSRKKFGFLPKVKTKLEPTSLLSLGRRLAHRDGVGDTIHEAAPAKLQGEPQLIAKSDFTYTYIEPGPVDV</sequence>
<dbReference type="AlphaFoldDB" id="A0AAQ3SN03"/>
<feature type="region of interest" description="Disordered" evidence="1">
    <location>
        <begin position="1"/>
        <end position="111"/>
    </location>
</feature>
<dbReference type="EMBL" id="CP144746">
    <property type="protein sequence ID" value="WVZ57511.1"/>
    <property type="molecule type" value="Genomic_DNA"/>
</dbReference>
<evidence type="ECO:0000256" key="1">
    <source>
        <dbReference type="SAM" id="MobiDB-lite"/>
    </source>
</evidence>
<proteinExistence type="predicted"/>
<evidence type="ECO:0000313" key="2">
    <source>
        <dbReference type="EMBL" id="WVZ57511.1"/>
    </source>
</evidence>
<evidence type="ECO:0000313" key="3">
    <source>
        <dbReference type="Proteomes" id="UP001341281"/>
    </source>
</evidence>
<keyword evidence="3" id="KW-1185">Reference proteome</keyword>
<feature type="compositionally biased region" description="Acidic residues" evidence="1">
    <location>
        <begin position="74"/>
        <end position="87"/>
    </location>
</feature>
<name>A0AAQ3SN03_PASNO</name>
<feature type="compositionally biased region" description="Basic and acidic residues" evidence="1">
    <location>
        <begin position="1"/>
        <end position="23"/>
    </location>
</feature>
<feature type="compositionally biased region" description="Basic and acidic residues" evidence="1">
    <location>
        <begin position="53"/>
        <end position="73"/>
    </location>
</feature>
<accession>A0AAQ3SN03</accession>
<reference evidence="2 3" key="1">
    <citation type="submission" date="2024-02" db="EMBL/GenBank/DDBJ databases">
        <title>High-quality chromosome-scale genome assembly of Pensacola bahiagrass (Paspalum notatum Flugge var. saurae).</title>
        <authorList>
            <person name="Vega J.M."/>
            <person name="Podio M."/>
            <person name="Orjuela J."/>
            <person name="Siena L.A."/>
            <person name="Pessino S.C."/>
            <person name="Combes M.C."/>
            <person name="Mariac C."/>
            <person name="Albertini E."/>
            <person name="Pupilli F."/>
            <person name="Ortiz J.P.A."/>
            <person name="Leblanc O."/>
        </authorList>
    </citation>
    <scope>NUCLEOTIDE SEQUENCE [LARGE SCALE GENOMIC DNA]</scope>
    <source>
        <strain evidence="2">R1</strain>
        <tissue evidence="2">Leaf</tissue>
    </source>
</reference>
<dbReference type="Proteomes" id="UP001341281">
    <property type="component" value="Chromosome 02"/>
</dbReference>
<gene>
    <name evidence="2" type="ORF">U9M48_007889</name>
</gene>
<protein>
    <submittedName>
        <fullName evidence="2">Uncharacterized protein</fullName>
    </submittedName>
</protein>
<organism evidence="2 3">
    <name type="scientific">Paspalum notatum var. saurae</name>
    <dbReference type="NCBI Taxonomy" id="547442"/>
    <lineage>
        <taxon>Eukaryota</taxon>
        <taxon>Viridiplantae</taxon>
        <taxon>Streptophyta</taxon>
        <taxon>Embryophyta</taxon>
        <taxon>Tracheophyta</taxon>
        <taxon>Spermatophyta</taxon>
        <taxon>Magnoliopsida</taxon>
        <taxon>Liliopsida</taxon>
        <taxon>Poales</taxon>
        <taxon>Poaceae</taxon>
        <taxon>PACMAD clade</taxon>
        <taxon>Panicoideae</taxon>
        <taxon>Andropogonodae</taxon>
        <taxon>Paspaleae</taxon>
        <taxon>Paspalinae</taxon>
        <taxon>Paspalum</taxon>
    </lineage>
</organism>
<feature type="compositionally biased region" description="Acidic residues" evidence="1">
    <location>
        <begin position="24"/>
        <end position="37"/>
    </location>
</feature>